<organism evidence="1 2">
    <name type="scientific">Sedimentitalea xiamensis</name>
    <dbReference type="NCBI Taxonomy" id="3050037"/>
    <lineage>
        <taxon>Bacteria</taxon>
        <taxon>Pseudomonadati</taxon>
        <taxon>Pseudomonadota</taxon>
        <taxon>Alphaproteobacteria</taxon>
        <taxon>Rhodobacterales</taxon>
        <taxon>Paracoccaceae</taxon>
        <taxon>Sedimentitalea</taxon>
    </lineage>
</organism>
<dbReference type="GO" id="GO:0005524">
    <property type="term" value="F:ATP binding"/>
    <property type="evidence" value="ECO:0007669"/>
    <property type="project" value="UniProtKB-KW"/>
</dbReference>
<reference evidence="1 2" key="1">
    <citation type="submission" date="2023-05" db="EMBL/GenBank/DDBJ databases">
        <title>Sedimentitalea sp. nov. JM2-8.</title>
        <authorList>
            <person name="Huang J."/>
        </authorList>
    </citation>
    <scope>NUCLEOTIDE SEQUENCE [LARGE SCALE GENOMIC DNA]</scope>
    <source>
        <strain evidence="1 2">JM2-8</strain>
    </source>
</reference>
<gene>
    <name evidence="1" type="ORF">QO034_23240</name>
</gene>
<proteinExistence type="predicted"/>
<keyword evidence="1" id="KW-0067">ATP-binding</keyword>
<keyword evidence="1" id="KW-0547">Nucleotide-binding</keyword>
<dbReference type="Proteomes" id="UP001227126">
    <property type="component" value="Unassembled WGS sequence"/>
</dbReference>
<dbReference type="InterPro" id="IPR027417">
    <property type="entry name" value="P-loop_NTPase"/>
</dbReference>
<protein>
    <submittedName>
        <fullName evidence="1">ATP-binding protein</fullName>
    </submittedName>
</protein>
<dbReference type="EMBL" id="JASNJE010000080">
    <property type="protein sequence ID" value="MDK3075963.1"/>
    <property type="molecule type" value="Genomic_DNA"/>
</dbReference>
<sequence length="182" mass="20268">MANEILYPYHGEQHQIAECIQAVWNLVARRPFGAYPTKSVLIIDEAQAMKPSVLESFRGLFDMGEKARMFGGEKPAFGMILVGNGTFLNRAGEQNKVAYEPLMQRFDITQEFGRPTRADYGLFVDGLPGLDVQIRKELVELGISKGSIRAAAKIWRSATRLPDGRMPSADHLQTISKIKEGV</sequence>
<evidence type="ECO:0000313" key="2">
    <source>
        <dbReference type="Proteomes" id="UP001227126"/>
    </source>
</evidence>
<keyword evidence="2" id="KW-1185">Reference proteome</keyword>
<accession>A0ABT7FM42</accession>
<evidence type="ECO:0000313" key="1">
    <source>
        <dbReference type="EMBL" id="MDK3075963.1"/>
    </source>
</evidence>
<name>A0ABT7FM42_9RHOB</name>
<dbReference type="SUPFAM" id="SSF52540">
    <property type="entry name" value="P-loop containing nucleoside triphosphate hydrolases"/>
    <property type="match status" value="1"/>
</dbReference>
<comment type="caution">
    <text evidence="1">The sequence shown here is derived from an EMBL/GenBank/DDBJ whole genome shotgun (WGS) entry which is preliminary data.</text>
</comment>